<gene>
    <name evidence="2" type="ORF">ACN42_g5155</name>
</gene>
<evidence type="ECO:0000313" key="3">
    <source>
        <dbReference type="Proteomes" id="UP000055045"/>
    </source>
</evidence>
<keyword evidence="3" id="KW-1185">Reference proteome</keyword>
<protein>
    <submittedName>
        <fullName evidence="2">Uncharacterized protein</fullName>
    </submittedName>
</protein>
<accession>A0A124GRP8</accession>
<dbReference type="Proteomes" id="UP000055045">
    <property type="component" value="Unassembled WGS sequence"/>
</dbReference>
<dbReference type="EMBL" id="LLXE01000115">
    <property type="protein sequence ID" value="KUM61957.1"/>
    <property type="molecule type" value="Genomic_DNA"/>
</dbReference>
<organism evidence="2 3">
    <name type="scientific">Penicillium freii</name>
    <dbReference type="NCBI Taxonomy" id="48697"/>
    <lineage>
        <taxon>Eukaryota</taxon>
        <taxon>Fungi</taxon>
        <taxon>Dikarya</taxon>
        <taxon>Ascomycota</taxon>
        <taxon>Pezizomycotina</taxon>
        <taxon>Eurotiomycetes</taxon>
        <taxon>Eurotiomycetidae</taxon>
        <taxon>Eurotiales</taxon>
        <taxon>Aspergillaceae</taxon>
        <taxon>Penicillium</taxon>
    </lineage>
</organism>
<evidence type="ECO:0000313" key="2">
    <source>
        <dbReference type="EMBL" id="KUM61957.1"/>
    </source>
</evidence>
<feature type="region of interest" description="Disordered" evidence="1">
    <location>
        <begin position="1"/>
        <end position="25"/>
    </location>
</feature>
<comment type="caution">
    <text evidence="2">The sequence shown here is derived from an EMBL/GenBank/DDBJ whole genome shotgun (WGS) entry which is preliminary data.</text>
</comment>
<evidence type="ECO:0000256" key="1">
    <source>
        <dbReference type="SAM" id="MobiDB-lite"/>
    </source>
</evidence>
<proteinExistence type="predicted"/>
<reference evidence="2 3" key="1">
    <citation type="submission" date="2015-10" db="EMBL/GenBank/DDBJ databases">
        <title>Genome sequencing of Penicillium freii.</title>
        <authorList>
            <person name="Nguyen H.D."/>
            <person name="Visagie C.M."/>
            <person name="Seifert K.A."/>
        </authorList>
    </citation>
    <scope>NUCLEOTIDE SEQUENCE [LARGE SCALE GENOMIC DNA]</scope>
    <source>
        <strain evidence="2 3">DAOM 242723</strain>
    </source>
</reference>
<sequence length="74" mass="8395">MHSTLSSTKISLNYPQYTPSNGKSSIQSDNCLISSPSPIIAQRSQSRICPTFHPARKFVILIRIRECFKNFYTS</sequence>
<name>A0A124GRP8_PENFR</name>
<dbReference type="AlphaFoldDB" id="A0A124GRP8"/>